<dbReference type="KEGG" id="mng:MNEG_9768"/>
<dbReference type="InterPro" id="IPR007577">
    <property type="entry name" value="GlycoTrfase_DXD_sugar-bd_CS"/>
</dbReference>
<keyword evidence="1" id="KW-0808">Transferase</keyword>
<dbReference type="EC" id="2.4.1.232" evidence="1"/>
<gene>
    <name evidence="1" type="ORF">MNEG_9768</name>
</gene>
<dbReference type="PANTHER" id="PTHR31834">
    <property type="entry name" value="INITIATION-SPECIFIC ALPHA-1,6-MANNOSYLTRANSFERASE"/>
    <property type="match status" value="1"/>
</dbReference>
<protein>
    <submittedName>
        <fullName evidence="1">Initiation-specific alpha-1,6-mannosyltransferase</fullName>
        <ecNumber evidence="1">2.4.1.232</ecNumber>
    </submittedName>
</protein>
<dbReference type="GeneID" id="25742643"/>
<sequence>MSPDDKGYWRALDEHLESTKTLKHMYESTWYKCSKLSNGMAERYPTTQAMEEAALPHILSWLGIREDQLPRPGATANFDQLVGLLDAVNASAHLVTDPLPFLATQMVPTDRNGLPLLVHMTFKDKGTFARHHLLSLASWARSNPDYAILMYDDRDLQDYLTAYLQGAAQLYQSLKTPVERSDLWRYAVMCNHGGIYADADTLCIRPVQEWNRENGHDAEVFFGVEDIFRRDPSSGGAGWGLDQGRFGVQFEQWVLATAPRHPVYCGVPQLISERVAAEARSPTLRSAEDNWSILHRTGPHVWTDSVLRWTHAQGIGYHEGLQPGGRLVGDTARIMPGETFGCAAHFFSNETRLDEVYVMHMFRGVWRKRPGEGASGAVAGGGAQREVLGF</sequence>
<dbReference type="PANTHER" id="PTHR31834:SF1">
    <property type="entry name" value="INITIATION-SPECIFIC ALPHA-1,6-MANNOSYLTRANSFERASE"/>
    <property type="match status" value="1"/>
</dbReference>
<dbReference type="GO" id="GO:0000136">
    <property type="term" value="C:mannan polymerase complex"/>
    <property type="evidence" value="ECO:0007669"/>
    <property type="project" value="TreeGrafter"/>
</dbReference>
<name>A0A0D2MBG4_9CHLO</name>
<dbReference type="GO" id="GO:0006487">
    <property type="term" value="P:protein N-linked glycosylation"/>
    <property type="evidence" value="ECO:0007669"/>
    <property type="project" value="TreeGrafter"/>
</dbReference>
<dbReference type="Gene3D" id="3.90.550.20">
    <property type="match status" value="1"/>
</dbReference>
<evidence type="ECO:0000313" key="1">
    <source>
        <dbReference type="EMBL" id="KIY98196.1"/>
    </source>
</evidence>
<keyword evidence="2" id="KW-1185">Reference proteome</keyword>
<organism evidence="1 2">
    <name type="scientific">Monoraphidium neglectum</name>
    <dbReference type="NCBI Taxonomy" id="145388"/>
    <lineage>
        <taxon>Eukaryota</taxon>
        <taxon>Viridiplantae</taxon>
        <taxon>Chlorophyta</taxon>
        <taxon>core chlorophytes</taxon>
        <taxon>Chlorophyceae</taxon>
        <taxon>CS clade</taxon>
        <taxon>Sphaeropleales</taxon>
        <taxon>Selenastraceae</taxon>
        <taxon>Monoraphidium</taxon>
    </lineage>
</organism>
<dbReference type="SUPFAM" id="SSF53448">
    <property type="entry name" value="Nucleotide-diphospho-sugar transferases"/>
    <property type="match status" value="1"/>
</dbReference>
<dbReference type="OrthoDB" id="513717at2759"/>
<reference evidence="1 2" key="1">
    <citation type="journal article" date="2013" name="BMC Genomics">
        <title>Reconstruction of the lipid metabolism for the microalga Monoraphidium neglectum from its genome sequence reveals characteristics suitable for biofuel production.</title>
        <authorList>
            <person name="Bogen C."/>
            <person name="Al-Dilaimi A."/>
            <person name="Albersmeier A."/>
            <person name="Wichmann J."/>
            <person name="Grundmann M."/>
            <person name="Rupp O."/>
            <person name="Lauersen K.J."/>
            <person name="Blifernez-Klassen O."/>
            <person name="Kalinowski J."/>
            <person name="Goesmann A."/>
            <person name="Mussgnug J.H."/>
            <person name="Kruse O."/>
        </authorList>
    </citation>
    <scope>NUCLEOTIDE SEQUENCE [LARGE SCALE GENOMIC DNA]</scope>
    <source>
        <strain evidence="1 2">SAG 48.87</strain>
    </source>
</reference>
<accession>A0A0D2MBG4</accession>
<dbReference type="AlphaFoldDB" id="A0A0D2MBG4"/>
<proteinExistence type="predicted"/>
<keyword evidence="1" id="KW-0328">Glycosyltransferase</keyword>
<dbReference type="Pfam" id="PF04488">
    <property type="entry name" value="Gly_transf_sug"/>
    <property type="match status" value="1"/>
</dbReference>
<dbReference type="InterPro" id="IPR039367">
    <property type="entry name" value="Och1-like"/>
</dbReference>
<dbReference type="GO" id="GO:0033164">
    <property type="term" value="F:initiation-specific glycolipid 1,6-alpha-mannosyltransferase activity"/>
    <property type="evidence" value="ECO:0007669"/>
    <property type="project" value="UniProtKB-EC"/>
</dbReference>
<evidence type="ECO:0000313" key="2">
    <source>
        <dbReference type="Proteomes" id="UP000054498"/>
    </source>
</evidence>
<dbReference type="RefSeq" id="XP_013897216.1">
    <property type="nucleotide sequence ID" value="XM_014041762.1"/>
</dbReference>
<dbReference type="STRING" id="145388.A0A0D2MBG4"/>
<dbReference type="EMBL" id="KK102275">
    <property type="protein sequence ID" value="KIY98196.1"/>
    <property type="molecule type" value="Genomic_DNA"/>
</dbReference>
<dbReference type="InterPro" id="IPR029044">
    <property type="entry name" value="Nucleotide-diphossugar_trans"/>
</dbReference>
<dbReference type="Proteomes" id="UP000054498">
    <property type="component" value="Unassembled WGS sequence"/>
</dbReference>